<dbReference type="InterPro" id="IPR011059">
    <property type="entry name" value="Metal-dep_hydrolase_composite"/>
</dbReference>
<dbReference type="Proteomes" id="UP000669239">
    <property type="component" value="Unassembled WGS sequence"/>
</dbReference>
<dbReference type="Proteomes" id="UP001299608">
    <property type="component" value="Unassembled WGS sequence"/>
</dbReference>
<dbReference type="GO" id="GO:0006145">
    <property type="term" value="P:purine nucleobase catabolic process"/>
    <property type="evidence" value="ECO:0007669"/>
    <property type="project" value="TreeGrafter"/>
</dbReference>
<dbReference type="Pfam" id="PF12890">
    <property type="entry name" value="DHOase"/>
    <property type="match status" value="1"/>
</dbReference>
<dbReference type="PROSITE" id="PS00483">
    <property type="entry name" value="DIHYDROOROTASE_2"/>
    <property type="match status" value="1"/>
</dbReference>
<organism evidence="9 12">
    <name type="scientific">Enterocloster aldenensis</name>
    <dbReference type="NCBI Taxonomy" id="358742"/>
    <lineage>
        <taxon>Bacteria</taxon>
        <taxon>Bacillati</taxon>
        <taxon>Bacillota</taxon>
        <taxon>Clostridia</taxon>
        <taxon>Lachnospirales</taxon>
        <taxon>Lachnospiraceae</taxon>
        <taxon>Enterocloster</taxon>
    </lineage>
</organism>
<reference evidence="10 11" key="1">
    <citation type="journal article" date="2020" name="Cell Host Microbe">
        <title>Functional and Genomic Variation between Human-Derived Isolates of Lachnospiraceae Reveals Inter- and Intra-Species Diversity.</title>
        <authorList>
            <person name="Sorbara M.T."/>
            <person name="Littmann E.R."/>
            <person name="Fontana E."/>
            <person name="Moody T.U."/>
            <person name="Kohout C.E."/>
            <person name="Gjonbalaj M."/>
            <person name="Eaton V."/>
            <person name="Seok R."/>
            <person name="Leiner I.M."/>
            <person name="Pamer E.G."/>
        </authorList>
    </citation>
    <scope>NUCLEOTIDE SEQUENCE [LARGE SCALE GENOMIC DNA]</scope>
    <source>
        <strain evidence="10 11">MSK.1.17</strain>
    </source>
</reference>
<feature type="binding site" evidence="6">
    <location>
        <position position="357"/>
    </location>
    <ligand>
        <name>substrate</name>
    </ligand>
</feature>
<feature type="binding site" evidence="6">
    <location>
        <position position="143"/>
    </location>
    <ligand>
        <name>substrate</name>
    </ligand>
</feature>
<dbReference type="InterPro" id="IPR032466">
    <property type="entry name" value="Metal_Hydrolase"/>
</dbReference>
<dbReference type="GO" id="GO:0005737">
    <property type="term" value="C:cytoplasm"/>
    <property type="evidence" value="ECO:0007669"/>
    <property type="project" value="TreeGrafter"/>
</dbReference>
<dbReference type="NCBIfam" id="TIGR00857">
    <property type="entry name" value="pyrC_multi"/>
    <property type="match status" value="1"/>
</dbReference>
<dbReference type="SUPFAM" id="SSF51556">
    <property type="entry name" value="Metallo-dependent hydrolases"/>
    <property type="match status" value="1"/>
</dbReference>
<dbReference type="EC" id="3.5.2.3" evidence="6"/>
<keyword evidence="6" id="KW-0862">Zinc</keyword>
<feature type="binding site" evidence="6">
    <location>
        <position position="111"/>
    </location>
    <ligand>
        <name>Zn(2+)</name>
        <dbReference type="ChEBI" id="CHEBI:29105"/>
        <label>1</label>
    </ligand>
</feature>
<accession>A0AAW5BTX9</accession>
<dbReference type="NCBIfam" id="NF006839">
    <property type="entry name" value="PRK09357.1-4"/>
    <property type="match status" value="1"/>
</dbReference>
<comment type="cofactor">
    <cofactor evidence="6">
        <name>Zn(2+)</name>
        <dbReference type="ChEBI" id="CHEBI:29105"/>
    </cofactor>
    <text evidence="6">Binds 2 Zn(2+) ions per subunit.</text>
</comment>
<reference evidence="9" key="3">
    <citation type="submission" date="2022-01" db="EMBL/GenBank/DDBJ databases">
        <title>Collection of gut derived symbiotic bacterial strains cultured from healthy donors.</title>
        <authorList>
            <person name="Lin H."/>
            <person name="Kohout C."/>
            <person name="Waligurski E."/>
            <person name="Pamer E.G."/>
        </authorList>
    </citation>
    <scope>NUCLEOTIDE SEQUENCE</scope>
    <source>
        <strain evidence="9">DFI.6.55</strain>
    </source>
</reference>
<comment type="caution">
    <text evidence="9">The sequence shown here is derived from an EMBL/GenBank/DDBJ whole genome shotgun (WGS) entry which is preliminary data.</text>
</comment>
<feature type="binding site" evidence="6">
    <location>
        <position position="280"/>
    </location>
    <ligand>
        <name>Zn(2+)</name>
        <dbReference type="ChEBI" id="CHEBI:29105"/>
        <label>2</label>
    </ligand>
</feature>
<evidence type="ECO:0000313" key="12">
    <source>
        <dbReference type="Proteomes" id="UP001299608"/>
    </source>
</evidence>
<dbReference type="GO" id="GO:0008270">
    <property type="term" value="F:zinc ion binding"/>
    <property type="evidence" value="ECO:0007669"/>
    <property type="project" value="UniProtKB-UniRule"/>
</dbReference>
<feature type="binding site" evidence="6">
    <location>
        <position position="200"/>
    </location>
    <ligand>
        <name>Zn(2+)</name>
        <dbReference type="ChEBI" id="CHEBI:29105"/>
        <label>1</label>
    </ligand>
</feature>
<dbReference type="PROSITE" id="PS00482">
    <property type="entry name" value="DIHYDROOROTASE_1"/>
    <property type="match status" value="1"/>
</dbReference>
<comment type="caution">
    <text evidence="6">Lacks conserved residue(s) required for the propagation of feature annotation.</text>
</comment>
<protein>
    <recommendedName>
        <fullName evidence="6">Dihydroorotase</fullName>
        <shortName evidence="6">DHOase</shortName>
        <ecNumber evidence="6">3.5.2.3</ecNumber>
    </recommendedName>
</protein>
<dbReference type="Gene3D" id="3.20.20.140">
    <property type="entry name" value="Metal-dependent hydrolases"/>
    <property type="match status" value="1"/>
</dbReference>
<dbReference type="EMBL" id="JAKNGE010000018">
    <property type="protein sequence ID" value="MCG4746733.1"/>
    <property type="molecule type" value="Genomic_DNA"/>
</dbReference>
<feature type="binding site" evidence="6">
    <location>
        <position position="353"/>
    </location>
    <ligand>
        <name>Zn(2+)</name>
        <dbReference type="ChEBI" id="CHEBI:29105"/>
        <label>1</label>
    </ligand>
</feature>
<dbReference type="GO" id="GO:0004151">
    <property type="term" value="F:dihydroorotase activity"/>
    <property type="evidence" value="ECO:0007669"/>
    <property type="project" value="UniProtKB-UniRule"/>
</dbReference>
<sequence>MILIRNGRVIGPAEGLDIKADVVLDGGRIAKIIPAAGQGKDGRIGDTGDGGENGPDGARADDMGADSADMHGADTYGADTDSAVAGSGPYAQIIDAEGMIVAPGLVDVHVHFRDPGLTYKEDIRTGAKAAAKGGFTTVVCMANTKPIVDNKETLSYVLEEGKKTGIHVLSCAAVSMGFKGQELTDMEGLLAAGAAGFTDDGIPLMDGAFVRAAMEEAARLDTVLSFHEEDKAFIKENGINHGKVSDKLGIYGSPALAEDSLVARDCMIALDTGATVDIQHISSGHSVEMVRLAKKLGAKVWAEVTPHHFTLTEDAVHIHGTLAKMNPPLRTEQDRQMLIEGLKDGTIDMIATDHAPHSKEEKERPLTVAPSGILGLETALALGITNLVRPGHLTMSQLMEKMSLNPARLYKMDCGRMEPGAPADLVIFDADRQWKVDGFESKSSNSPFLGETLTGKVVYTICGGKVVYGDGD</sequence>
<feature type="active site" evidence="6">
    <location>
        <position position="353"/>
    </location>
</feature>
<feature type="binding site" evidence="6">
    <location>
        <position position="109"/>
    </location>
    <ligand>
        <name>Zn(2+)</name>
        <dbReference type="ChEBI" id="CHEBI:29105"/>
        <label>1</label>
    </ligand>
</feature>
<dbReference type="GO" id="GO:0044205">
    <property type="term" value="P:'de novo' UMP biosynthetic process"/>
    <property type="evidence" value="ECO:0007669"/>
    <property type="project" value="UniProtKB-UniRule"/>
</dbReference>
<evidence type="ECO:0000256" key="3">
    <source>
        <dbReference type="ARBA" id="ARBA00022723"/>
    </source>
</evidence>
<evidence type="ECO:0000313" key="10">
    <source>
        <dbReference type="EMBL" id="NSJ47940.1"/>
    </source>
</evidence>
<dbReference type="GO" id="GO:0004038">
    <property type="term" value="F:allantoinase activity"/>
    <property type="evidence" value="ECO:0007669"/>
    <property type="project" value="TreeGrafter"/>
</dbReference>
<dbReference type="SUPFAM" id="SSF51338">
    <property type="entry name" value="Composite domain of metallo-dependent hydrolases"/>
    <property type="match status" value="1"/>
</dbReference>
<evidence type="ECO:0000313" key="9">
    <source>
        <dbReference type="EMBL" id="MCG4746733.1"/>
    </source>
</evidence>
<comment type="function">
    <text evidence="1 6">Catalyzes the reversible cyclization of carbamoyl aspartate to dihydroorotate.</text>
</comment>
<dbReference type="PANTHER" id="PTHR43668">
    <property type="entry name" value="ALLANTOINASE"/>
    <property type="match status" value="1"/>
</dbReference>
<feature type="region of interest" description="Disordered" evidence="7">
    <location>
        <begin position="39"/>
        <end position="72"/>
    </location>
</feature>
<dbReference type="InterPro" id="IPR002195">
    <property type="entry name" value="Dihydroorotase_CS"/>
</dbReference>
<proteinExistence type="inferred from homology"/>
<dbReference type="EMBL" id="JAAITT010000004">
    <property type="protein sequence ID" value="NSJ47940.1"/>
    <property type="molecule type" value="Genomic_DNA"/>
</dbReference>
<evidence type="ECO:0000259" key="8">
    <source>
        <dbReference type="Pfam" id="PF12890"/>
    </source>
</evidence>
<keyword evidence="5 6" id="KW-0665">Pyrimidine biosynthesis</keyword>
<dbReference type="AlphaFoldDB" id="A0AAW5BTX9"/>
<feature type="binding site" evidence="6">
    <location>
        <position position="326"/>
    </location>
    <ligand>
        <name>substrate</name>
    </ligand>
</feature>
<dbReference type="PANTHER" id="PTHR43668:SF2">
    <property type="entry name" value="ALLANTOINASE"/>
    <property type="match status" value="1"/>
</dbReference>
<evidence type="ECO:0000256" key="1">
    <source>
        <dbReference type="ARBA" id="ARBA00002368"/>
    </source>
</evidence>
<feature type="binding site" evidence="6">
    <location>
        <position position="227"/>
    </location>
    <ligand>
        <name>Zn(2+)</name>
        <dbReference type="ChEBI" id="CHEBI:29105"/>
        <label>2</label>
    </ligand>
</feature>
<dbReference type="InterPro" id="IPR004722">
    <property type="entry name" value="DHOase"/>
</dbReference>
<comment type="catalytic activity">
    <reaction evidence="6">
        <text>(S)-dihydroorotate + H2O = N-carbamoyl-L-aspartate + H(+)</text>
        <dbReference type="Rhea" id="RHEA:24296"/>
        <dbReference type="ChEBI" id="CHEBI:15377"/>
        <dbReference type="ChEBI" id="CHEBI:15378"/>
        <dbReference type="ChEBI" id="CHEBI:30864"/>
        <dbReference type="ChEBI" id="CHEBI:32814"/>
        <dbReference type="EC" id="3.5.2.3"/>
    </reaction>
</comment>
<keyword evidence="11" id="KW-1185">Reference proteome</keyword>
<evidence type="ECO:0000256" key="6">
    <source>
        <dbReference type="HAMAP-Rule" id="MF_00220"/>
    </source>
</evidence>
<dbReference type="Gene3D" id="2.30.40.10">
    <property type="entry name" value="Urease, subunit C, domain 1"/>
    <property type="match status" value="2"/>
</dbReference>
<evidence type="ECO:0000256" key="5">
    <source>
        <dbReference type="ARBA" id="ARBA00022975"/>
    </source>
</evidence>
<dbReference type="RefSeq" id="WP_165641221.1">
    <property type="nucleotide sequence ID" value="NZ_JAAITT010000004.1"/>
</dbReference>
<evidence type="ECO:0000313" key="11">
    <source>
        <dbReference type="Proteomes" id="UP000669239"/>
    </source>
</evidence>
<feature type="domain" description="Dihydroorotase catalytic" evidence="8">
    <location>
        <begin position="99"/>
        <end position="283"/>
    </location>
</feature>
<feature type="compositionally biased region" description="Basic and acidic residues" evidence="7">
    <location>
        <begin position="58"/>
        <end position="72"/>
    </location>
</feature>
<keyword evidence="3 6" id="KW-0479">Metal-binding</keyword>
<comment type="similarity">
    <text evidence="2 6">Belongs to the metallo-dependent hydrolases superfamily. DHOase family. Class I DHOase subfamily.</text>
</comment>
<feature type="binding site" evidence="6">
    <location>
        <begin position="111"/>
        <end position="113"/>
    </location>
    <ligand>
        <name>substrate</name>
    </ligand>
</feature>
<feature type="binding site" evidence="6">
    <location>
        <position position="200"/>
    </location>
    <ligand>
        <name>Zn(2+)</name>
        <dbReference type="ChEBI" id="CHEBI:29105"/>
        <label>2</label>
    </ligand>
</feature>
<dbReference type="CDD" id="cd01317">
    <property type="entry name" value="DHOase_IIa"/>
    <property type="match status" value="1"/>
</dbReference>
<comment type="pathway">
    <text evidence="6">Pyrimidine metabolism; UMP biosynthesis via de novo pathway; (S)-dihydroorotate from bicarbonate: step 3/3.</text>
</comment>
<keyword evidence="4 6" id="KW-0378">Hydrolase</keyword>
<name>A0AAW5BTX9_9FIRM</name>
<evidence type="ECO:0000256" key="4">
    <source>
        <dbReference type="ARBA" id="ARBA00022801"/>
    </source>
</evidence>
<gene>
    <name evidence="6" type="primary">pyrC</name>
    <name evidence="10" type="ORF">G5B36_04410</name>
    <name evidence="9" type="ORF">L0N08_15020</name>
</gene>
<dbReference type="HAMAP" id="MF_00220_B">
    <property type="entry name" value="PyrC_classI_B"/>
    <property type="match status" value="1"/>
</dbReference>
<dbReference type="InterPro" id="IPR050138">
    <property type="entry name" value="DHOase/Allantoinase_Hydrolase"/>
</dbReference>
<reference evidence="10" key="2">
    <citation type="submission" date="2020-02" db="EMBL/GenBank/DDBJ databases">
        <authorList>
            <person name="Littmann E."/>
            <person name="Sorbara M."/>
        </authorList>
    </citation>
    <scope>NUCLEOTIDE SEQUENCE</scope>
    <source>
        <strain evidence="10">MSK.1.17</strain>
    </source>
</reference>
<evidence type="ECO:0000256" key="2">
    <source>
        <dbReference type="ARBA" id="ARBA00010286"/>
    </source>
</evidence>
<dbReference type="InterPro" id="IPR024403">
    <property type="entry name" value="DHOase_cat"/>
</dbReference>
<evidence type="ECO:0000256" key="7">
    <source>
        <dbReference type="SAM" id="MobiDB-lite"/>
    </source>
</evidence>